<evidence type="ECO:0000256" key="1">
    <source>
        <dbReference type="SAM" id="Coils"/>
    </source>
</evidence>
<evidence type="ECO:0000313" key="3">
    <source>
        <dbReference type="EMBL" id="CAB9527087.1"/>
    </source>
</evidence>
<name>A0A9N8ETW4_9STRA</name>
<feature type="coiled-coil region" evidence="1">
    <location>
        <begin position="329"/>
        <end position="370"/>
    </location>
</feature>
<sequence>MAGTAKIPDYLIQEARSLVSTQCREICMADKADGKDLEGQKELMGKCFHGSAGYGSCLTNLIEGKGDYASMFDRTAIENNREGNEQRKDGYALILKDLVSCDEATTFCVHSRGFTREALAKTKGEIILGRNVYDRGNRCIANYKTALKYHDEFCPKSSPDPYPSGKGLEDMLLYVRQKMYVLLKGAKNKDGARRVKKDANTFKDNKMPEKYMFEGYMVFVLWGPKALCGRTLSCLSEDGKKVEKVGRAAIREQELKTKKLKRASNEGGTGPFNRGLAVKDKFACATLAISEYKTATRNMRDLLYHNNLSETNCLTQMGHLNNMIDRAERRNNTREIAHLEKRKDDLFNKLDALSKRKAELEEESDRLFKKAKLPQTQALYESMGIFAVPKDVDVATKPTVDEESTITNKTPSKIPARKQQLSKLPLHCSQLSQEDSTDDVDGTAIHEEEEEEEEDEVVFVQPRAEKEIGFGEDPPPLFTGFAARLPPEAQAVLLRLREKEAAGIPIGDPSFYEQQALVARTEVEHGRGGTGPVDFQNGGVYYANKAQADDLNAATAAKYYMQEEDG</sequence>
<evidence type="ECO:0000256" key="2">
    <source>
        <dbReference type="SAM" id="MobiDB-lite"/>
    </source>
</evidence>
<dbReference type="OrthoDB" id="49538at2759"/>
<keyword evidence="4" id="KW-1185">Reference proteome</keyword>
<proteinExistence type="predicted"/>
<dbReference type="Proteomes" id="UP001153069">
    <property type="component" value="Unassembled WGS sequence"/>
</dbReference>
<comment type="caution">
    <text evidence="3">The sequence shown here is derived from an EMBL/GenBank/DDBJ whole genome shotgun (WGS) entry which is preliminary data.</text>
</comment>
<feature type="compositionally biased region" description="Acidic residues" evidence="2">
    <location>
        <begin position="435"/>
        <end position="457"/>
    </location>
</feature>
<organism evidence="3 4">
    <name type="scientific">Seminavis robusta</name>
    <dbReference type="NCBI Taxonomy" id="568900"/>
    <lineage>
        <taxon>Eukaryota</taxon>
        <taxon>Sar</taxon>
        <taxon>Stramenopiles</taxon>
        <taxon>Ochrophyta</taxon>
        <taxon>Bacillariophyta</taxon>
        <taxon>Bacillariophyceae</taxon>
        <taxon>Bacillariophycidae</taxon>
        <taxon>Naviculales</taxon>
        <taxon>Naviculaceae</taxon>
        <taxon>Seminavis</taxon>
    </lineage>
</organism>
<accession>A0A9N8ETW4</accession>
<dbReference type="EMBL" id="CAICTM010001938">
    <property type="protein sequence ID" value="CAB9527087.1"/>
    <property type="molecule type" value="Genomic_DNA"/>
</dbReference>
<reference evidence="3" key="1">
    <citation type="submission" date="2020-06" db="EMBL/GenBank/DDBJ databases">
        <authorList>
            <consortium name="Plant Systems Biology data submission"/>
        </authorList>
    </citation>
    <scope>NUCLEOTIDE SEQUENCE</scope>
    <source>
        <strain evidence="3">D6</strain>
    </source>
</reference>
<keyword evidence="1" id="KW-0175">Coiled coil</keyword>
<protein>
    <submittedName>
        <fullName evidence="3">Uncharacterized protein</fullName>
    </submittedName>
</protein>
<dbReference type="AlphaFoldDB" id="A0A9N8ETW4"/>
<gene>
    <name evidence="3" type="ORF">SEMRO_1940_G306600.1</name>
</gene>
<evidence type="ECO:0000313" key="4">
    <source>
        <dbReference type="Proteomes" id="UP001153069"/>
    </source>
</evidence>
<feature type="region of interest" description="Disordered" evidence="2">
    <location>
        <begin position="430"/>
        <end position="458"/>
    </location>
</feature>